<keyword evidence="3" id="KW-0808">Transferase</keyword>
<dbReference type="PANTHER" id="PTHR12526:SF637">
    <property type="entry name" value="GLYCOSYLTRANSFERASE EPSF-RELATED"/>
    <property type="match status" value="1"/>
</dbReference>
<dbReference type="Gene3D" id="3.40.50.2000">
    <property type="entry name" value="Glycogen Phosphorylase B"/>
    <property type="match status" value="2"/>
</dbReference>
<organism evidence="3 4">
    <name type="scientific">Panacibacter ginsenosidivorans</name>
    <dbReference type="NCBI Taxonomy" id="1813871"/>
    <lineage>
        <taxon>Bacteria</taxon>
        <taxon>Pseudomonadati</taxon>
        <taxon>Bacteroidota</taxon>
        <taxon>Chitinophagia</taxon>
        <taxon>Chitinophagales</taxon>
        <taxon>Chitinophagaceae</taxon>
        <taxon>Panacibacter</taxon>
    </lineage>
</organism>
<evidence type="ECO:0000313" key="4">
    <source>
        <dbReference type="Proteomes" id="UP000321533"/>
    </source>
</evidence>
<dbReference type="Pfam" id="PF00534">
    <property type="entry name" value="Glycos_transf_1"/>
    <property type="match status" value="1"/>
</dbReference>
<dbReference type="GO" id="GO:0016757">
    <property type="term" value="F:glycosyltransferase activity"/>
    <property type="evidence" value="ECO:0007669"/>
    <property type="project" value="InterPro"/>
</dbReference>
<proteinExistence type="predicted"/>
<keyword evidence="4" id="KW-1185">Reference proteome</keyword>
<dbReference type="SUPFAM" id="SSF53756">
    <property type="entry name" value="UDP-Glycosyltransferase/glycogen phosphorylase"/>
    <property type="match status" value="1"/>
</dbReference>
<dbReference type="Proteomes" id="UP000321533">
    <property type="component" value="Chromosome"/>
</dbReference>
<evidence type="ECO:0000259" key="2">
    <source>
        <dbReference type="Pfam" id="PF13439"/>
    </source>
</evidence>
<dbReference type="CDD" id="cd03801">
    <property type="entry name" value="GT4_PimA-like"/>
    <property type="match status" value="1"/>
</dbReference>
<evidence type="ECO:0000259" key="1">
    <source>
        <dbReference type="Pfam" id="PF00534"/>
    </source>
</evidence>
<accession>A0A5B8V820</accession>
<sequence>MYKIVQMLPALGWGGAQVFCIQLSNELAKNPDYDVTLVSLYDHTSNHMPVDRIDKKVKFITLGKKNGLDIDIYKKVYALLKKLQPDVVHTHLHAGYYVMWAYLRMKNNFAKVHTFHSLVTKDAPWHGRQMNKYFFRKAVMHPVSISDEVLKGAIKEYGKNTKTLIYNGSDTAKATNKLQEVTNAITALKKNANTKVLISVGRIYDVKNHRLIIEAMKVLAAEGANVIALIVGGHLPQDQALYDELIKDKPACVHFLGKANNVGDYLLNADAFLMPSLYEGLPISLLEAMSVGLVPICTPVGGLLDIIKPGTGYLSKDLSTESYVAAIKKFLNLEPTELQSLKQNIKTVFQNEYSMESCAKKYDALYHSL</sequence>
<protein>
    <submittedName>
        <fullName evidence="3">Glycosyltransferase family 4 protein</fullName>
    </submittedName>
</protein>
<reference evidence="3 4" key="1">
    <citation type="journal article" date="2016" name="Int. J. Syst. Evol. Microbiol.">
        <title>Panacibacter ginsenosidivorans gen. nov., sp. nov., with ginsenoside converting activity isolated from soil of a ginseng field.</title>
        <authorList>
            <person name="Siddiqi M.Z."/>
            <person name="Muhammad Shafi S."/>
            <person name="Choi K.D."/>
            <person name="Im W.T."/>
        </authorList>
    </citation>
    <scope>NUCLEOTIDE SEQUENCE [LARGE SCALE GENOMIC DNA]</scope>
    <source>
        <strain evidence="3 4">Gsoil1550</strain>
    </source>
</reference>
<dbReference type="KEGG" id="pgin:FRZ67_08745"/>
<dbReference type="AlphaFoldDB" id="A0A5B8V820"/>
<dbReference type="PANTHER" id="PTHR12526">
    <property type="entry name" value="GLYCOSYLTRANSFERASE"/>
    <property type="match status" value="1"/>
</dbReference>
<feature type="domain" description="Glycosyl transferase family 1" evidence="1">
    <location>
        <begin position="187"/>
        <end position="345"/>
    </location>
</feature>
<gene>
    <name evidence="3" type="ORF">FRZ67_08745</name>
</gene>
<dbReference type="InterPro" id="IPR028098">
    <property type="entry name" value="Glyco_trans_4-like_N"/>
</dbReference>
<name>A0A5B8V820_9BACT</name>
<dbReference type="OrthoDB" id="7560678at2"/>
<dbReference type="Pfam" id="PF13439">
    <property type="entry name" value="Glyco_transf_4"/>
    <property type="match status" value="1"/>
</dbReference>
<dbReference type="EMBL" id="CP042435">
    <property type="protein sequence ID" value="QEC67379.1"/>
    <property type="molecule type" value="Genomic_DNA"/>
</dbReference>
<feature type="domain" description="Glycosyltransferase subfamily 4-like N-terminal" evidence="2">
    <location>
        <begin position="13"/>
        <end position="172"/>
    </location>
</feature>
<dbReference type="InterPro" id="IPR001296">
    <property type="entry name" value="Glyco_trans_1"/>
</dbReference>
<dbReference type="RefSeq" id="WP_147189186.1">
    <property type="nucleotide sequence ID" value="NZ_CP042435.1"/>
</dbReference>
<evidence type="ECO:0000313" key="3">
    <source>
        <dbReference type="EMBL" id="QEC67379.1"/>
    </source>
</evidence>